<dbReference type="OMA" id="CRIGTNG"/>
<evidence type="ECO:0000313" key="1">
    <source>
        <dbReference type="EMBL" id="EZA50959.1"/>
    </source>
</evidence>
<dbReference type="InterPro" id="IPR052394">
    <property type="entry name" value="LRR-containing"/>
</dbReference>
<protein>
    <submittedName>
        <fullName evidence="1">Leucine-rich repeat-containing protein</fullName>
    </submittedName>
</protein>
<dbReference type="EMBL" id="KK107429">
    <property type="protein sequence ID" value="EZA50959.1"/>
    <property type="molecule type" value="Genomic_DNA"/>
</dbReference>
<reference evidence="1 2" key="1">
    <citation type="journal article" date="2014" name="Curr. Biol.">
        <title>The genome of the clonal raider ant Cerapachys biroi.</title>
        <authorList>
            <person name="Oxley P.R."/>
            <person name="Ji L."/>
            <person name="Fetter-Pruneda I."/>
            <person name="McKenzie S.K."/>
            <person name="Li C."/>
            <person name="Hu H."/>
            <person name="Zhang G."/>
            <person name="Kronauer D.J."/>
        </authorList>
    </citation>
    <scope>NUCLEOTIDE SEQUENCE [LARGE SCALE GENOMIC DNA]</scope>
</reference>
<dbReference type="SUPFAM" id="SSF52047">
    <property type="entry name" value="RNI-like"/>
    <property type="match status" value="1"/>
</dbReference>
<dbReference type="STRING" id="2015173.A0A026W7F1"/>
<dbReference type="Pfam" id="PF13516">
    <property type="entry name" value="LRR_6"/>
    <property type="match status" value="3"/>
</dbReference>
<dbReference type="AlphaFoldDB" id="A0A026W7F1"/>
<dbReference type="Gene3D" id="3.80.10.10">
    <property type="entry name" value="Ribonuclease Inhibitor"/>
    <property type="match status" value="2"/>
</dbReference>
<dbReference type="PANTHER" id="PTHR24114:SF2">
    <property type="entry name" value="F-BOX DOMAIN-CONTAINING PROTEIN-RELATED"/>
    <property type="match status" value="1"/>
</dbReference>
<name>A0A026W7F1_OOCBI</name>
<organism evidence="1 2">
    <name type="scientific">Ooceraea biroi</name>
    <name type="common">Clonal raider ant</name>
    <name type="synonym">Cerapachys biroi</name>
    <dbReference type="NCBI Taxonomy" id="2015173"/>
    <lineage>
        <taxon>Eukaryota</taxon>
        <taxon>Metazoa</taxon>
        <taxon>Ecdysozoa</taxon>
        <taxon>Arthropoda</taxon>
        <taxon>Hexapoda</taxon>
        <taxon>Insecta</taxon>
        <taxon>Pterygota</taxon>
        <taxon>Neoptera</taxon>
        <taxon>Endopterygota</taxon>
        <taxon>Hymenoptera</taxon>
        <taxon>Apocrita</taxon>
        <taxon>Aculeata</taxon>
        <taxon>Formicoidea</taxon>
        <taxon>Formicidae</taxon>
        <taxon>Dorylinae</taxon>
        <taxon>Ooceraea</taxon>
    </lineage>
</organism>
<dbReference type="InterPro" id="IPR032675">
    <property type="entry name" value="LRR_dom_sf"/>
</dbReference>
<dbReference type="SMART" id="SM00368">
    <property type="entry name" value="LRR_RI"/>
    <property type="match status" value="6"/>
</dbReference>
<sequence>MLVTDEVNLRYYGIESRTMRAICEALTNNTFVQKVDLKDNKLSTDACRYLNDLLLKNNQIVSLSLSGCRIGAAGAEKLRDAISANKCLKMLDLSKCDLGNEGFEHIAIALIDNEDVEDVNLSHNQLDEPCSENLRDLLARSYTLKHLDLSWNSLYSAKTWKTLIHGFDKNNTLLSLNLSWNSLGTECLPNLCRLLSRSQSIEKLDFSSNRFIETDATAIAKALSKNRILQELYMGNNPIKAQGALVLVRAITPQLSPNRVLRILDLENVWANKDILQELETLETLKPWVTIKLGGILSNYQLLGPNVKRILFERANYEAMAPKQKRRQRNFGHFVMSLKDKMISQEKFMELIRKFKLKLSKSLINEIMNVFEGPKNTVDQGLLKSSYLKEYPGTTPAPAKPRKRIKATK</sequence>
<keyword evidence="2" id="KW-1185">Reference proteome</keyword>
<proteinExistence type="predicted"/>
<accession>A0A026W7F1</accession>
<dbReference type="InterPro" id="IPR001611">
    <property type="entry name" value="Leu-rich_rpt"/>
</dbReference>
<dbReference type="Proteomes" id="UP000053097">
    <property type="component" value="Unassembled WGS sequence"/>
</dbReference>
<dbReference type="PANTHER" id="PTHR24114">
    <property type="entry name" value="LEUCINE RICH REPEAT FAMILY PROTEIN"/>
    <property type="match status" value="1"/>
</dbReference>
<gene>
    <name evidence="1" type="ORF">X777_10587</name>
</gene>
<dbReference type="OrthoDB" id="8436363at2759"/>
<evidence type="ECO:0000313" key="2">
    <source>
        <dbReference type="Proteomes" id="UP000053097"/>
    </source>
</evidence>